<evidence type="ECO:0000313" key="3">
    <source>
        <dbReference type="Proteomes" id="UP000677803"/>
    </source>
</evidence>
<dbReference type="AlphaFoldDB" id="A0A8S4BUS0"/>
<comment type="caution">
    <text evidence="2">The sequence shown here is derived from an EMBL/GenBank/DDBJ whole genome shotgun (WGS) entry which is preliminary data.</text>
</comment>
<proteinExistence type="predicted"/>
<reference evidence="2" key="1">
    <citation type="submission" date="2021-05" db="EMBL/GenBank/DDBJ databases">
        <authorList>
            <person name="Tigano A."/>
        </authorList>
    </citation>
    <scope>NUCLEOTIDE SEQUENCE</scope>
</reference>
<dbReference type="OrthoDB" id="8955499at2759"/>
<organism evidence="2 3">
    <name type="scientific">Menidia menidia</name>
    <name type="common">Atlantic silverside</name>
    <dbReference type="NCBI Taxonomy" id="238744"/>
    <lineage>
        <taxon>Eukaryota</taxon>
        <taxon>Metazoa</taxon>
        <taxon>Chordata</taxon>
        <taxon>Craniata</taxon>
        <taxon>Vertebrata</taxon>
        <taxon>Euteleostomi</taxon>
        <taxon>Actinopterygii</taxon>
        <taxon>Neopterygii</taxon>
        <taxon>Teleostei</taxon>
        <taxon>Neoteleostei</taxon>
        <taxon>Acanthomorphata</taxon>
        <taxon>Ovalentaria</taxon>
        <taxon>Atherinomorphae</taxon>
        <taxon>Atheriniformes</taxon>
        <taxon>Atherinopsidae</taxon>
        <taxon>Menidiinae</taxon>
        <taxon>Menidia</taxon>
    </lineage>
</organism>
<dbReference type="PANTHER" id="PTHR47272:SF2">
    <property type="entry name" value="PIGGYBAC TRANSPOSABLE ELEMENT-DERIVED PROTEIN 3-LIKE"/>
    <property type="match status" value="1"/>
</dbReference>
<dbReference type="Proteomes" id="UP000677803">
    <property type="component" value="Unassembled WGS sequence"/>
</dbReference>
<dbReference type="EMBL" id="CAJRST010036666">
    <property type="protein sequence ID" value="CAG5993253.1"/>
    <property type="molecule type" value="Genomic_DNA"/>
</dbReference>
<sequence>MSTRTKKWTSRVVTHFFDVAITNAWIQYSSDSTALNRTAKNTERYLDLKLHLAEEPMESPAFDDSSEDSEEEYRPPSKTRIPQPEPSVRRVGAIHMPEMMDIKHAERCRIKGCNDKTYMSLSPLVLSAPKHLRCDVQAHLY</sequence>
<name>A0A8S4BUS0_9TELE</name>
<evidence type="ECO:0000256" key="1">
    <source>
        <dbReference type="SAM" id="MobiDB-lite"/>
    </source>
</evidence>
<evidence type="ECO:0000313" key="2">
    <source>
        <dbReference type="EMBL" id="CAG5993253.1"/>
    </source>
</evidence>
<accession>A0A8S4BUS0</accession>
<keyword evidence="3" id="KW-1185">Reference proteome</keyword>
<dbReference type="PANTHER" id="PTHR47272">
    <property type="entry name" value="DDE_TNP_1_7 DOMAIN-CONTAINING PROTEIN"/>
    <property type="match status" value="1"/>
</dbReference>
<gene>
    <name evidence="2" type="ORF">MMEN_LOCUS17777</name>
</gene>
<protein>
    <submittedName>
        <fullName evidence="2">(Atlantic silverside) hypothetical protein</fullName>
    </submittedName>
</protein>
<feature type="region of interest" description="Disordered" evidence="1">
    <location>
        <begin position="55"/>
        <end position="87"/>
    </location>
</feature>